<organism evidence="2">
    <name type="scientific">marine metagenome</name>
    <dbReference type="NCBI Taxonomy" id="408172"/>
    <lineage>
        <taxon>unclassified sequences</taxon>
        <taxon>metagenomes</taxon>
        <taxon>ecological metagenomes</taxon>
    </lineage>
</organism>
<sequence>MAKKCLGVREDTGDPCKRSAGKGSDFCFAHRSQEGDERIPYLQHDVVHCPEDGQKLSYIPMDNQFVCDMCGGVLQNAKDINPMALESILELPEVADEGLEIRCPTCSTNNDKTESLLQLAFGEFFISDFFAVEWEFTTGSGHLARHFQGVSNVGHCKVCGSTWFCGSGDLDASGTKISQKFKKLTWRDAFRRIRKSGNLWKLLGKGSERGIFGGGNPFGEEEQSRLRESRLRAIDWVTEREERDDARLCRYVDSSGERCNKSKSQKGSDYCYKHRPK</sequence>
<dbReference type="AlphaFoldDB" id="A0A382IDI1"/>
<accession>A0A382IDI1</accession>
<gene>
    <name evidence="2" type="ORF">METZ01_LOCUS249575</name>
</gene>
<evidence type="ECO:0000313" key="2">
    <source>
        <dbReference type="EMBL" id="SVB96721.1"/>
    </source>
</evidence>
<evidence type="ECO:0000256" key="1">
    <source>
        <dbReference type="SAM" id="MobiDB-lite"/>
    </source>
</evidence>
<proteinExistence type="predicted"/>
<name>A0A382IDI1_9ZZZZ</name>
<protein>
    <submittedName>
        <fullName evidence="2">Uncharacterized protein</fullName>
    </submittedName>
</protein>
<feature type="region of interest" description="Disordered" evidence="1">
    <location>
        <begin position="257"/>
        <end position="277"/>
    </location>
</feature>
<reference evidence="2" key="1">
    <citation type="submission" date="2018-05" db="EMBL/GenBank/DDBJ databases">
        <authorList>
            <person name="Lanie J.A."/>
            <person name="Ng W.-L."/>
            <person name="Kazmierczak K.M."/>
            <person name="Andrzejewski T.M."/>
            <person name="Davidsen T.M."/>
            <person name="Wayne K.J."/>
            <person name="Tettelin H."/>
            <person name="Glass J.I."/>
            <person name="Rusch D."/>
            <person name="Podicherti R."/>
            <person name="Tsui H.-C.T."/>
            <person name="Winkler M.E."/>
        </authorList>
    </citation>
    <scope>NUCLEOTIDE SEQUENCE</scope>
</reference>
<dbReference type="EMBL" id="UINC01066234">
    <property type="protein sequence ID" value="SVB96721.1"/>
    <property type="molecule type" value="Genomic_DNA"/>
</dbReference>